<organism evidence="3 4">
    <name type="scientific">Acanthopleuribacter pedis</name>
    <dbReference type="NCBI Taxonomy" id="442870"/>
    <lineage>
        <taxon>Bacteria</taxon>
        <taxon>Pseudomonadati</taxon>
        <taxon>Acidobacteriota</taxon>
        <taxon>Holophagae</taxon>
        <taxon>Acanthopleuribacterales</taxon>
        <taxon>Acanthopleuribacteraceae</taxon>
        <taxon>Acanthopleuribacter</taxon>
    </lineage>
</organism>
<name>A0A8J7U6G5_9BACT</name>
<comment type="caution">
    <text evidence="3">The sequence shown here is derived from an EMBL/GenBank/DDBJ whole genome shotgun (WGS) entry which is preliminary data.</text>
</comment>
<keyword evidence="4" id="KW-1185">Reference proteome</keyword>
<feature type="transmembrane region" description="Helical" evidence="1">
    <location>
        <begin position="465"/>
        <end position="485"/>
    </location>
</feature>
<feature type="domain" description="CHAT" evidence="2">
    <location>
        <begin position="113"/>
        <end position="348"/>
    </location>
</feature>
<dbReference type="RefSeq" id="WP_207861407.1">
    <property type="nucleotide sequence ID" value="NZ_JAFREP010000024.1"/>
</dbReference>
<dbReference type="EMBL" id="JAFREP010000024">
    <property type="protein sequence ID" value="MBO1321433.1"/>
    <property type="molecule type" value="Genomic_DNA"/>
</dbReference>
<protein>
    <submittedName>
        <fullName evidence="3">CHAT domain-containing protein</fullName>
    </submittedName>
</protein>
<evidence type="ECO:0000313" key="3">
    <source>
        <dbReference type="EMBL" id="MBO1321433.1"/>
    </source>
</evidence>
<evidence type="ECO:0000259" key="2">
    <source>
        <dbReference type="Pfam" id="PF12770"/>
    </source>
</evidence>
<feature type="transmembrane region" description="Helical" evidence="1">
    <location>
        <begin position="550"/>
        <end position="568"/>
    </location>
</feature>
<proteinExistence type="predicted"/>
<keyword evidence="1" id="KW-0812">Transmembrane</keyword>
<evidence type="ECO:0000256" key="1">
    <source>
        <dbReference type="SAM" id="Phobius"/>
    </source>
</evidence>
<gene>
    <name evidence="3" type="ORF">J3U88_23325</name>
</gene>
<dbReference type="InterPro" id="IPR024983">
    <property type="entry name" value="CHAT_dom"/>
</dbReference>
<accession>A0A8J7U6G5</accession>
<dbReference type="Pfam" id="PF12770">
    <property type="entry name" value="CHAT"/>
    <property type="match status" value="1"/>
</dbReference>
<keyword evidence="1" id="KW-1133">Transmembrane helix</keyword>
<evidence type="ECO:0000313" key="4">
    <source>
        <dbReference type="Proteomes" id="UP000664417"/>
    </source>
</evidence>
<dbReference type="AlphaFoldDB" id="A0A8J7U6G5"/>
<feature type="transmembrane region" description="Helical" evidence="1">
    <location>
        <begin position="373"/>
        <end position="393"/>
    </location>
</feature>
<dbReference type="Proteomes" id="UP000664417">
    <property type="component" value="Unassembled WGS sequence"/>
</dbReference>
<feature type="transmembrane region" description="Helical" evidence="1">
    <location>
        <begin position="413"/>
        <end position="436"/>
    </location>
</feature>
<keyword evidence="1" id="KW-0472">Membrane</keyword>
<sequence>MPQRRAKRLITVNFVAALDTGVYGIHMRVGNAEQSGLFRVPFDETQLTQISSDYEDNQFNPIGGKTPPAEWGTRLFHALFHGRLKELYETAVGQGCAIDLDLVFDPLDEEGYDTLRRCPWEWLADPVTGNFLCLEKTGGSVTRRLMLKRGAPTPPGFPTPPRILVVGASPEQLTALDLKGAVNGIQAAQNTTKVQLDIQKAANGSFEAMLTALKDAQAADKPFNVVHFIGHGGVVKGQGVLVFEGEGNRPHYVGAQECAHELASFPELSLVYLDACKTGAQEAKPLDSVASALVRRGFPNVLCMKNNIKDDHAIRLSAAFYAALAQGLPLEEAVTAARRAVVRIQTFNLCWSVPILFSRRIAPRFQSERAWHAFHRLWTFTGLALAYVTFTIYGKTQGWGLDLPLTEKGSYAAAIYGLLLGIPLFLWHLWLTIFYAQNHRNQPWYARLPPLFALEWNYAYKDARLFQAVSFLVVLVLPALGQIHFVNKMKNGSTFIHKLDDRKLTQPSPIGVRAQHFVWRPASYVFNPDNYFVFGASSFGEKDQVQFFPFYQPVAIVLLEVLVFWFYLRMLRAVFFTPRKNQTARGS</sequence>
<reference evidence="3" key="1">
    <citation type="submission" date="2021-03" db="EMBL/GenBank/DDBJ databases">
        <authorList>
            <person name="Wang G."/>
        </authorList>
    </citation>
    <scope>NUCLEOTIDE SEQUENCE</scope>
    <source>
        <strain evidence="3">KCTC 12899</strain>
    </source>
</reference>